<dbReference type="RefSeq" id="XP_001303735.1">
    <property type="nucleotide sequence ID" value="XM_001303734.1"/>
</dbReference>
<dbReference type="OrthoDB" id="10441332at2759"/>
<reference evidence="1" key="2">
    <citation type="journal article" date="2007" name="Science">
        <title>Draft genome sequence of the sexually transmitted pathogen Trichomonas vaginalis.</title>
        <authorList>
            <person name="Carlton J.M."/>
            <person name="Hirt R.P."/>
            <person name="Silva J.C."/>
            <person name="Delcher A.L."/>
            <person name="Schatz M."/>
            <person name="Zhao Q."/>
            <person name="Wortman J.R."/>
            <person name="Bidwell S.L."/>
            <person name="Alsmark U.C.M."/>
            <person name="Besteiro S."/>
            <person name="Sicheritz-Ponten T."/>
            <person name="Noel C.J."/>
            <person name="Dacks J.B."/>
            <person name="Foster P.G."/>
            <person name="Simillion C."/>
            <person name="Van de Peer Y."/>
            <person name="Miranda-Saavedra D."/>
            <person name="Barton G.J."/>
            <person name="Westrop G.D."/>
            <person name="Mueller S."/>
            <person name="Dessi D."/>
            <person name="Fiori P.L."/>
            <person name="Ren Q."/>
            <person name="Paulsen I."/>
            <person name="Zhang H."/>
            <person name="Bastida-Corcuera F.D."/>
            <person name="Simoes-Barbosa A."/>
            <person name="Brown M.T."/>
            <person name="Hayes R.D."/>
            <person name="Mukherjee M."/>
            <person name="Okumura C.Y."/>
            <person name="Schneider R."/>
            <person name="Smith A.J."/>
            <person name="Vanacova S."/>
            <person name="Villalvazo M."/>
            <person name="Haas B.J."/>
            <person name="Pertea M."/>
            <person name="Feldblyum T.V."/>
            <person name="Utterback T.R."/>
            <person name="Shu C.L."/>
            <person name="Osoegawa K."/>
            <person name="de Jong P.J."/>
            <person name="Hrdy I."/>
            <person name="Horvathova L."/>
            <person name="Zubacova Z."/>
            <person name="Dolezal P."/>
            <person name="Malik S.B."/>
            <person name="Logsdon J.M. Jr."/>
            <person name="Henze K."/>
            <person name="Gupta A."/>
            <person name="Wang C.C."/>
            <person name="Dunne R.L."/>
            <person name="Upcroft J.A."/>
            <person name="Upcroft P."/>
            <person name="White O."/>
            <person name="Salzberg S.L."/>
            <person name="Tang P."/>
            <person name="Chiu C.-H."/>
            <person name="Lee Y.-S."/>
            <person name="Embley T.M."/>
            <person name="Coombs G.H."/>
            <person name="Mottram J.C."/>
            <person name="Tachezy J."/>
            <person name="Fraser-Liggett C.M."/>
            <person name="Johnson P.J."/>
        </authorList>
    </citation>
    <scope>NUCLEOTIDE SEQUENCE [LARGE SCALE GENOMIC DNA]</scope>
    <source>
        <strain evidence="1">G3</strain>
    </source>
</reference>
<dbReference type="KEGG" id="tva:4748495"/>
<dbReference type="EMBL" id="DS114081">
    <property type="protein sequence ID" value="EAX90805.1"/>
    <property type="molecule type" value="Genomic_DNA"/>
</dbReference>
<organism evidence="1 2">
    <name type="scientific">Trichomonas vaginalis (strain ATCC PRA-98 / G3)</name>
    <dbReference type="NCBI Taxonomy" id="412133"/>
    <lineage>
        <taxon>Eukaryota</taxon>
        <taxon>Metamonada</taxon>
        <taxon>Parabasalia</taxon>
        <taxon>Trichomonadida</taxon>
        <taxon>Trichomonadidae</taxon>
        <taxon>Trichomonas</taxon>
    </lineage>
</organism>
<accession>A2FWA3</accession>
<dbReference type="AlphaFoldDB" id="A2FWA3"/>
<dbReference type="InParanoid" id="A2FWA3"/>
<dbReference type="Proteomes" id="UP000001542">
    <property type="component" value="Unassembled WGS sequence"/>
</dbReference>
<keyword evidence="2" id="KW-1185">Reference proteome</keyword>
<dbReference type="VEuPathDB" id="TrichDB:TVAG_094740"/>
<gene>
    <name evidence="1" type="ORF">TVAG_094740</name>
</gene>
<sequence>MNSSPEICLPVNKGKEARIIAKTLKDFNFKKCKAWFSLSSQFSSGIRFPELLSIAYVLQRIVELPDITRSEKRSFPCLVKWFDDNWEAIKDPIKQITLLDENTIPINGQRENLERIN</sequence>
<proteinExistence type="predicted"/>
<evidence type="ECO:0000313" key="2">
    <source>
        <dbReference type="Proteomes" id="UP000001542"/>
    </source>
</evidence>
<name>A2FWA3_TRIV3</name>
<reference evidence="1" key="1">
    <citation type="submission" date="2006-10" db="EMBL/GenBank/DDBJ databases">
        <authorList>
            <person name="Amadeo P."/>
            <person name="Zhao Q."/>
            <person name="Wortman J."/>
            <person name="Fraser-Liggett C."/>
            <person name="Carlton J."/>
        </authorList>
    </citation>
    <scope>NUCLEOTIDE SEQUENCE</scope>
    <source>
        <strain evidence="1">G3</strain>
    </source>
</reference>
<dbReference type="VEuPathDB" id="TrichDB:TVAGG3_0173790"/>
<evidence type="ECO:0000313" key="1">
    <source>
        <dbReference type="EMBL" id="EAX90805.1"/>
    </source>
</evidence>
<protein>
    <submittedName>
        <fullName evidence="1">Uncharacterized protein</fullName>
    </submittedName>
</protein>